<keyword evidence="3" id="KW-0862">Zinc</keyword>
<protein>
    <recommendedName>
        <fullName evidence="5">MYND-type domain-containing protein</fullName>
    </recommendedName>
</protein>
<reference evidence="6 7" key="1">
    <citation type="journal article" date="2016" name="Mol. Biol. Evol.">
        <title>Comparative Genomics of Early-Diverging Mushroom-Forming Fungi Provides Insights into the Origins of Lignocellulose Decay Capabilities.</title>
        <authorList>
            <person name="Nagy L.G."/>
            <person name="Riley R."/>
            <person name="Tritt A."/>
            <person name="Adam C."/>
            <person name="Daum C."/>
            <person name="Floudas D."/>
            <person name="Sun H."/>
            <person name="Yadav J.S."/>
            <person name="Pangilinan J."/>
            <person name="Larsson K.H."/>
            <person name="Matsuura K."/>
            <person name="Barry K."/>
            <person name="Labutti K."/>
            <person name="Kuo R."/>
            <person name="Ohm R.A."/>
            <person name="Bhattacharya S.S."/>
            <person name="Shirouzu T."/>
            <person name="Yoshinaga Y."/>
            <person name="Martin F.M."/>
            <person name="Grigoriev I.V."/>
            <person name="Hibbett D.S."/>
        </authorList>
    </citation>
    <scope>NUCLEOTIDE SEQUENCE [LARGE SCALE GENOMIC DNA]</scope>
    <source>
        <strain evidence="6 7">HHB12029</strain>
    </source>
</reference>
<feature type="domain" description="MYND-type" evidence="5">
    <location>
        <begin position="169"/>
        <end position="211"/>
    </location>
</feature>
<dbReference type="Gene3D" id="6.10.140.2220">
    <property type="match status" value="1"/>
</dbReference>
<dbReference type="AlphaFoldDB" id="A0A165E1T4"/>
<accession>A0A165E1T4</accession>
<keyword evidence="1" id="KW-0479">Metal-binding</keyword>
<evidence type="ECO:0000259" key="5">
    <source>
        <dbReference type="PROSITE" id="PS50865"/>
    </source>
</evidence>
<name>A0A165E1T4_EXIGL</name>
<dbReference type="OrthoDB" id="341421at2759"/>
<dbReference type="InParanoid" id="A0A165E1T4"/>
<evidence type="ECO:0000256" key="1">
    <source>
        <dbReference type="ARBA" id="ARBA00022723"/>
    </source>
</evidence>
<proteinExistence type="predicted"/>
<keyword evidence="2 4" id="KW-0863">Zinc-finger</keyword>
<evidence type="ECO:0000313" key="7">
    <source>
        <dbReference type="Proteomes" id="UP000077266"/>
    </source>
</evidence>
<dbReference type="SUPFAM" id="SSF144232">
    <property type="entry name" value="HIT/MYND zinc finger-like"/>
    <property type="match status" value="1"/>
</dbReference>
<keyword evidence="7" id="KW-1185">Reference proteome</keyword>
<dbReference type="EMBL" id="KV426173">
    <property type="protein sequence ID" value="KZV85883.1"/>
    <property type="molecule type" value="Genomic_DNA"/>
</dbReference>
<dbReference type="STRING" id="1314781.A0A165E1T4"/>
<evidence type="ECO:0000256" key="3">
    <source>
        <dbReference type="ARBA" id="ARBA00022833"/>
    </source>
</evidence>
<evidence type="ECO:0000256" key="2">
    <source>
        <dbReference type="ARBA" id="ARBA00022771"/>
    </source>
</evidence>
<dbReference type="PROSITE" id="PS50865">
    <property type="entry name" value="ZF_MYND_2"/>
    <property type="match status" value="1"/>
</dbReference>
<dbReference type="Proteomes" id="UP000077266">
    <property type="component" value="Unassembled WGS sequence"/>
</dbReference>
<evidence type="ECO:0000313" key="6">
    <source>
        <dbReference type="EMBL" id="KZV85883.1"/>
    </source>
</evidence>
<evidence type="ECO:0000256" key="4">
    <source>
        <dbReference type="PROSITE-ProRule" id="PRU00134"/>
    </source>
</evidence>
<sequence>MAYITEGQDSETPFGEVQWTIIIYGSCSRDPEDYDERFPDGKGMDQRRAELQLRPVIPAEHMGSVAARTKYMQQFSHEIHSDVKHSRNWRCEFCKKFARETLWSMASWLHLNPPRMTTYIHNLCSTNPGPCAEAFADTDAQMAAIGGPSHVPWKPQGYHSDVFPMSATCAVCKDESLSKRKSVKQCARCKFTRYCSVACQKEHWPTHKVFCKVVQDVKWVWH</sequence>
<dbReference type="PROSITE" id="PS01360">
    <property type="entry name" value="ZF_MYND_1"/>
    <property type="match status" value="1"/>
</dbReference>
<gene>
    <name evidence="6" type="ORF">EXIGLDRAFT_725451</name>
</gene>
<dbReference type="Pfam" id="PF01753">
    <property type="entry name" value="zf-MYND"/>
    <property type="match status" value="1"/>
</dbReference>
<dbReference type="InterPro" id="IPR002893">
    <property type="entry name" value="Znf_MYND"/>
</dbReference>
<organism evidence="6 7">
    <name type="scientific">Exidia glandulosa HHB12029</name>
    <dbReference type="NCBI Taxonomy" id="1314781"/>
    <lineage>
        <taxon>Eukaryota</taxon>
        <taxon>Fungi</taxon>
        <taxon>Dikarya</taxon>
        <taxon>Basidiomycota</taxon>
        <taxon>Agaricomycotina</taxon>
        <taxon>Agaricomycetes</taxon>
        <taxon>Auriculariales</taxon>
        <taxon>Exidiaceae</taxon>
        <taxon>Exidia</taxon>
    </lineage>
</organism>
<dbReference type="GO" id="GO:0008270">
    <property type="term" value="F:zinc ion binding"/>
    <property type="evidence" value="ECO:0007669"/>
    <property type="project" value="UniProtKB-KW"/>
</dbReference>